<feature type="transmembrane region" description="Helical" evidence="1">
    <location>
        <begin position="131"/>
        <end position="153"/>
    </location>
</feature>
<evidence type="ECO:0000259" key="2">
    <source>
        <dbReference type="Pfam" id="PF02517"/>
    </source>
</evidence>
<dbReference type="Proteomes" id="UP001595884">
    <property type="component" value="Unassembled WGS sequence"/>
</dbReference>
<protein>
    <submittedName>
        <fullName evidence="3">CPBP family intramembrane glutamic endopeptidase</fullName>
        <ecNumber evidence="3">3.4.-.-</ecNumber>
    </submittedName>
</protein>
<sequence>MAMMVTPTIAAVAVSLLQRRGKQFIKESGLAPIRKPKRFLLAVLLAYLIPILLIVQAPFIGTWLGVFPGDFDQFMILNFVSGTDGPVRYLLGQAGLILVAGFLNLIPALGEEIGWRGWLWPKLQPLGQVPALLISGVIWGLWHSPLILLGYNYPFAKDGWGVVMMCGMCIVVGAFFAWLRTLSNSVWPAAFAHGIFNASVGLVSLFMIMGSMLDTTKASILGWSGWILPVVVIVLMVLAGAFRATKSYPQMESNEPSN</sequence>
<feature type="domain" description="CAAX prenyl protease 2/Lysostaphin resistance protein A-like" evidence="2">
    <location>
        <begin position="96"/>
        <end position="198"/>
    </location>
</feature>
<feature type="transmembrane region" description="Helical" evidence="1">
    <location>
        <begin position="220"/>
        <end position="242"/>
    </location>
</feature>
<dbReference type="PANTHER" id="PTHR35797">
    <property type="entry name" value="PROTEASE-RELATED"/>
    <property type="match status" value="1"/>
</dbReference>
<name>A0ABV9MG36_9MICC</name>
<keyword evidence="1" id="KW-1133">Transmembrane helix</keyword>
<keyword evidence="3" id="KW-0378">Hydrolase</keyword>
<organism evidence="3 4">
    <name type="scientific">Glutamicibacter bergerei</name>
    <dbReference type="NCBI Taxonomy" id="256702"/>
    <lineage>
        <taxon>Bacteria</taxon>
        <taxon>Bacillati</taxon>
        <taxon>Actinomycetota</taxon>
        <taxon>Actinomycetes</taxon>
        <taxon>Micrococcales</taxon>
        <taxon>Micrococcaceae</taxon>
        <taxon>Glutamicibacter</taxon>
    </lineage>
</organism>
<accession>A0ABV9MG36</accession>
<dbReference type="InterPro" id="IPR042150">
    <property type="entry name" value="MmRce1-like"/>
</dbReference>
<keyword evidence="1" id="KW-0472">Membrane</keyword>
<proteinExistence type="predicted"/>
<dbReference type="EMBL" id="JBHSHE010000008">
    <property type="protein sequence ID" value="MFC4714831.1"/>
    <property type="molecule type" value="Genomic_DNA"/>
</dbReference>
<gene>
    <name evidence="3" type="ORF">ACFO7V_01565</name>
</gene>
<dbReference type="RefSeq" id="WP_205738244.1">
    <property type="nucleotide sequence ID" value="NZ_BAAAVQ010000028.1"/>
</dbReference>
<feature type="transmembrane region" description="Helical" evidence="1">
    <location>
        <begin position="39"/>
        <end position="67"/>
    </location>
</feature>
<evidence type="ECO:0000313" key="4">
    <source>
        <dbReference type="Proteomes" id="UP001595884"/>
    </source>
</evidence>
<feature type="transmembrane region" description="Helical" evidence="1">
    <location>
        <begin position="87"/>
        <end position="110"/>
    </location>
</feature>
<keyword evidence="1" id="KW-0812">Transmembrane</keyword>
<reference evidence="4" key="1">
    <citation type="journal article" date="2019" name="Int. J. Syst. Evol. Microbiol.">
        <title>The Global Catalogue of Microorganisms (GCM) 10K type strain sequencing project: providing services to taxonomists for standard genome sequencing and annotation.</title>
        <authorList>
            <consortium name="The Broad Institute Genomics Platform"/>
            <consortium name="The Broad Institute Genome Sequencing Center for Infectious Disease"/>
            <person name="Wu L."/>
            <person name="Ma J."/>
        </authorList>
    </citation>
    <scope>NUCLEOTIDE SEQUENCE [LARGE SCALE GENOMIC DNA]</scope>
    <source>
        <strain evidence="4">CGMCC 1.12849</strain>
    </source>
</reference>
<dbReference type="InterPro" id="IPR003675">
    <property type="entry name" value="Rce1/LyrA-like_dom"/>
</dbReference>
<dbReference type="PANTHER" id="PTHR35797:SF1">
    <property type="entry name" value="PROTEASE"/>
    <property type="match status" value="1"/>
</dbReference>
<comment type="caution">
    <text evidence="3">The sequence shown here is derived from an EMBL/GenBank/DDBJ whole genome shotgun (WGS) entry which is preliminary data.</text>
</comment>
<evidence type="ECO:0000256" key="1">
    <source>
        <dbReference type="SAM" id="Phobius"/>
    </source>
</evidence>
<dbReference type="GO" id="GO:0016787">
    <property type="term" value="F:hydrolase activity"/>
    <property type="evidence" value="ECO:0007669"/>
    <property type="project" value="UniProtKB-KW"/>
</dbReference>
<dbReference type="Pfam" id="PF02517">
    <property type="entry name" value="Rce1-like"/>
    <property type="match status" value="1"/>
</dbReference>
<feature type="transmembrane region" description="Helical" evidence="1">
    <location>
        <begin position="186"/>
        <end position="208"/>
    </location>
</feature>
<dbReference type="EC" id="3.4.-.-" evidence="3"/>
<feature type="transmembrane region" description="Helical" evidence="1">
    <location>
        <begin position="159"/>
        <end position="179"/>
    </location>
</feature>
<keyword evidence="4" id="KW-1185">Reference proteome</keyword>
<evidence type="ECO:0000313" key="3">
    <source>
        <dbReference type="EMBL" id="MFC4714831.1"/>
    </source>
</evidence>